<comment type="caution">
    <text evidence="7">The sequence shown here is derived from an EMBL/GenBank/DDBJ whole genome shotgun (WGS) entry which is preliminary data.</text>
</comment>
<evidence type="ECO:0000313" key="7">
    <source>
        <dbReference type="EMBL" id="RKU46692.1"/>
    </source>
</evidence>
<protein>
    <submittedName>
        <fullName evidence="7">Uncharacterized protein</fullName>
    </submittedName>
</protein>
<evidence type="ECO:0000256" key="1">
    <source>
        <dbReference type="ARBA" id="ARBA00006787"/>
    </source>
</evidence>
<accession>A0A420YFI6</accession>
<proteinExistence type="inferred from homology"/>
<dbReference type="GO" id="GO:0046872">
    <property type="term" value="F:metal ion binding"/>
    <property type="evidence" value="ECO:0007669"/>
    <property type="project" value="UniProtKB-KW"/>
</dbReference>
<feature type="region of interest" description="Disordered" evidence="6">
    <location>
        <begin position="1"/>
        <end position="26"/>
    </location>
</feature>
<reference evidence="7 8" key="1">
    <citation type="submission" date="2018-08" db="EMBL/GenBank/DDBJ databases">
        <title>Draft genome of the lignicolous fungus Coniochaeta pulveracea.</title>
        <authorList>
            <person name="Borstlap C.J."/>
            <person name="De Witt R.N."/>
            <person name="Botha A."/>
            <person name="Volschenk H."/>
        </authorList>
    </citation>
    <scope>NUCLEOTIDE SEQUENCE [LARGE SCALE GENOMIC DNA]</scope>
    <source>
        <strain evidence="7 8">CAB683</strain>
    </source>
</reference>
<evidence type="ECO:0000256" key="5">
    <source>
        <dbReference type="PIRSR" id="PIRSR604294-1"/>
    </source>
</evidence>
<evidence type="ECO:0000256" key="6">
    <source>
        <dbReference type="SAM" id="MobiDB-lite"/>
    </source>
</evidence>
<sequence length="608" mass="68167">MSSSNFAFSGEPIRRTADDRPGDTSEIFPNLQNEAYLDWPNEAGFLGLKEQTEAIEIPVVGNIPTWTQGSLYRTGPGQYEIETNNGSVFRTDHWFDGLAQTHRFDIVVGTDQKTIKVHYSSRRQSEDVAEQIKKDGRREGYTFGQKLDPCLTLYGKFMSAYRALWPDAETRKHENVNVAVQVDLPGLEHVKGNMLKDTEAAVAATSRVTKDHREKLPSAVWLLTDTSGMKQIDPVTLEPIGYARQDMLHPDLKGQVSCAHGERDPANGDYFNFNKEMGKETTYRCFRVSAKTGETDILATICRPDVKPAYIHSFFLSDRFVILSVPSSHLRLGGVSVAWNRNVVESLAPFSKDKKTKWFVIDRRFNKGVVAEFETDAGFFFHSVNAFEERDEQDLRAGTVSLFCDVVRYPSTDIIYGMYLDVLMNHNDGMKKFWDRPEKVETANTVLVRHRVRVPLPEEDTTPAIPAVRANTKIPFVTAEQLISIPGPHSGELPTYNALYKTKRTRYVYGMTVRGISTLVDSIVKTDMETQEALIWNNPKGHTPGEAIFVPRPGGTEEDDGVLLSVVLNGSTGTSYLLCLDARTMTELGRAEVGMAIGFGFHGVHYQV</sequence>
<keyword evidence="8" id="KW-1185">Reference proteome</keyword>
<feature type="binding site" evidence="5">
    <location>
        <position position="260"/>
    </location>
    <ligand>
        <name>Fe cation</name>
        <dbReference type="ChEBI" id="CHEBI:24875"/>
        <note>catalytic</note>
    </ligand>
</feature>
<evidence type="ECO:0000256" key="4">
    <source>
        <dbReference type="ARBA" id="ARBA00023004"/>
    </source>
</evidence>
<evidence type="ECO:0000256" key="3">
    <source>
        <dbReference type="ARBA" id="ARBA00023002"/>
    </source>
</evidence>
<dbReference type="PANTHER" id="PTHR10543:SF24">
    <property type="entry name" value="CAROTENOID ISOMEROOXYGENASE"/>
    <property type="match status" value="1"/>
</dbReference>
<dbReference type="GO" id="GO:0016121">
    <property type="term" value="P:carotene catabolic process"/>
    <property type="evidence" value="ECO:0007669"/>
    <property type="project" value="TreeGrafter"/>
</dbReference>
<comment type="similarity">
    <text evidence="1">Belongs to the carotenoid oxygenase family.</text>
</comment>
<organism evidence="7 8">
    <name type="scientific">Coniochaeta pulveracea</name>
    <dbReference type="NCBI Taxonomy" id="177199"/>
    <lineage>
        <taxon>Eukaryota</taxon>
        <taxon>Fungi</taxon>
        <taxon>Dikarya</taxon>
        <taxon>Ascomycota</taxon>
        <taxon>Pezizomycotina</taxon>
        <taxon>Sordariomycetes</taxon>
        <taxon>Sordariomycetidae</taxon>
        <taxon>Coniochaetales</taxon>
        <taxon>Coniochaetaceae</taxon>
        <taxon>Coniochaeta</taxon>
    </lineage>
</organism>
<dbReference type="GO" id="GO:0010436">
    <property type="term" value="F:carotenoid dioxygenase activity"/>
    <property type="evidence" value="ECO:0007669"/>
    <property type="project" value="TreeGrafter"/>
</dbReference>
<dbReference type="Proteomes" id="UP000275385">
    <property type="component" value="Unassembled WGS sequence"/>
</dbReference>
<dbReference type="AlphaFoldDB" id="A0A420YFI6"/>
<evidence type="ECO:0000313" key="8">
    <source>
        <dbReference type="Proteomes" id="UP000275385"/>
    </source>
</evidence>
<keyword evidence="2 5" id="KW-0479">Metal-binding</keyword>
<gene>
    <name evidence="7" type="ORF">DL546_008732</name>
</gene>
<feature type="binding site" evidence="5">
    <location>
        <position position="312"/>
    </location>
    <ligand>
        <name>Fe cation</name>
        <dbReference type="ChEBI" id="CHEBI:24875"/>
        <note>catalytic</note>
    </ligand>
</feature>
<dbReference type="STRING" id="177199.A0A420YFI6"/>
<name>A0A420YFI6_9PEZI</name>
<feature type="compositionally biased region" description="Basic and acidic residues" evidence="6">
    <location>
        <begin position="12"/>
        <end position="23"/>
    </location>
</feature>
<comment type="cofactor">
    <cofactor evidence="5">
        <name>Fe(2+)</name>
        <dbReference type="ChEBI" id="CHEBI:29033"/>
    </cofactor>
    <text evidence="5">Binds 1 Fe(2+) ion per subunit.</text>
</comment>
<dbReference type="InterPro" id="IPR004294">
    <property type="entry name" value="Carotenoid_Oase"/>
</dbReference>
<feature type="binding site" evidence="5">
    <location>
        <position position="382"/>
    </location>
    <ligand>
        <name>Fe cation</name>
        <dbReference type="ChEBI" id="CHEBI:24875"/>
        <note>catalytic</note>
    </ligand>
</feature>
<dbReference type="Pfam" id="PF03055">
    <property type="entry name" value="RPE65"/>
    <property type="match status" value="1"/>
</dbReference>
<evidence type="ECO:0000256" key="2">
    <source>
        <dbReference type="ARBA" id="ARBA00022723"/>
    </source>
</evidence>
<keyword evidence="4 5" id="KW-0408">Iron</keyword>
<keyword evidence="3" id="KW-0560">Oxidoreductase</keyword>
<dbReference type="PANTHER" id="PTHR10543">
    <property type="entry name" value="BETA-CAROTENE DIOXYGENASE"/>
    <property type="match status" value="1"/>
</dbReference>
<feature type="binding site" evidence="5">
    <location>
        <position position="602"/>
    </location>
    <ligand>
        <name>Fe cation</name>
        <dbReference type="ChEBI" id="CHEBI:24875"/>
        <note>catalytic</note>
    </ligand>
</feature>
<dbReference type="EMBL" id="QVQW01000013">
    <property type="protein sequence ID" value="RKU46692.1"/>
    <property type="molecule type" value="Genomic_DNA"/>
</dbReference>
<dbReference type="OrthoDB" id="407010at2759"/>